<feature type="region of interest" description="Disordered" evidence="1">
    <location>
        <begin position="329"/>
        <end position="348"/>
    </location>
</feature>
<feature type="signal peptide" evidence="2">
    <location>
        <begin position="1"/>
        <end position="25"/>
    </location>
</feature>
<feature type="compositionally biased region" description="Basic and acidic residues" evidence="1">
    <location>
        <begin position="383"/>
        <end position="396"/>
    </location>
</feature>
<protein>
    <submittedName>
        <fullName evidence="3">Uncharacterized protein</fullName>
    </submittedName>
</protein>
<keyword evidence="2" id="KW-0732">Signal</keyword>
<dbReference type="PANTHER" id="PTHR12303">
    <property type="entry name" value="CARNOSINE N-METHYLTRANSFERASE"/>
    <property type="match status" value="1"/>
</dbReference>
<evidence type="ECO:0000313" key="3">
    <source>
        <dbReference type="EMBL" id="KAK8068786.1"/>
    </source>
</evidence>
<dbReference type="EMBL" id="JAQQWL010000006">
    <property type="protein sequence ID" value="KAK8068786.1"/>
    <property type="molecule type" value="Genomic_DNA"/>
</dbReference>
<dbReference type="PANTHER" id="PTHR12303:SF13">
    <property type="match status" value="1"/>
</dbReference>
<dbReference type="GeneID" id="92089874"/>
<reference evidence="3 4" key="1">
    <citation type="submission" date="2023-01" db="EMBL/GenBank/DDBJ databases">
        <title>Analysis of 21 Apiospora genomes using comparative genomics revels a genus with tremendous synthesis potential of carbohydrate active enzymes and secondary metabolites.</title>
        <authorList>
            <person name="Sorensen T."/>
        </authorList>
    </citation>
    <scope>NUCLEOTIDE SEQUENCE [LARGE SCALE GENOMIC DNA]</scope>
    <source>
        <strain evidence="3 4">CBS 135458</strain>
    </source>
</reference>
<feature type="region of interest" description="Disordered" evidence="1">
    <location>
        <begin position="383"/>
        <end position="405"/>
    </location>
</feature>
<evidence type="ECO:0000313" key="4">
    <source>
        <dbReference type="Proteomes" id="UP001480595"/>
    </source>
</evidence>
<evidence type="ECO:0000256" key="1">
    <source>
        <dbReference type="SAM" id="MobiDB-lite"/>
    </source>
</evidence>
<gene>
    <name evidence="3" type="ORF">PG994_005402</name>
</gene>
<dbReference type="Proteomes" id="UP001480595">
    <property type="component" value="Unassembled WGS sequence"/>
</dbReference>
<dbReference type="SMART" id="SM01296">
    <property type="entry name" value="N2227"/>
    <property type="match status" value="1"/>
</dbReference>
<evidence type="ECO:0000256" key="2">
    <source>
        <dbReference type="SAM" id="SignalP"/>
    </source>
</evidence>
<dbReference type="Pfam" id="PF07942">
    <property type="entry name" value="CARME"/>
    <property type="match status" value="1"/>
</dbReference>
<dbReference type="RefSeq" id="XP_066716080.1">
    <property type="nucleotide sequence ID" value="XM_066856811.1"/>
</dbReference>
<organism evidence="3 4">
    <name type="scientific">Apiospora phragmitis</name>
    <dbReference type="NCBI Taxonomy" id="2905665"/>
    <lineage>
        <taxon>Eukaryota</taxon>
        <taxon>Fungi</taxon>
        <taxon>Dikarya</taxon>
        <taxon>Ascomycota</taxon>
        <taxon>Pezizomycotina</taxon>
        <taxon>Sordariomycetes</taxon>
        <taxon>Xylariomycetidae</taxon>
        <taxon>Amphisphaeriales</taxon>
        <taxon>Apiosporaceae</taxon>
        <taxon>Apiospora</taxon>
    </lineage>
</organism>
<proteinExistence type="predicted"/>
<keyword evidence="4" id="KW-1185">Reference proteome</keyword>
<name>A0ABR1VC53_9PEZI</name>
<accession>A0ABR1VC53</accession>
<dbReference type="InterPro" id="IPR012901">
    <property type="entry name" value="CARME"/>
</dbReference>
<feature type="chain" id="PRO_5047167916" evidence="2">
    <location>
        <begin position="26"/>
        <end position="405"/>
    </location>
</feature>
<comment type="caution">
    <text evidence="3">The sequence shown here is derived from an EMBL/GenBank/DDBJ whole genome shotgun (WGS) entry which is preliminary data.</text>
</comment>
<sequence length="405" mass="44965">MVQSMSSLLLITIICLLSLTPLVATDEAEPAHLESLLRNPDSHVAPEQVVISGLADVTTFTRAAVAEACEGPTERCSSRHKDEKERLLDRIARDRGTWNENHPRWRLLKAIDGFRSYRQANKAEVDRWRDAYRHVSKSQKKLLETSVNYRQKLNDLDHLIDRNGLLCDGIARHALAYYSIPEAELACFVLDEAKGGPASRTCQRCPGSEALRTGLVRRGPGQGARPNVPVPCCGRLRGYTRTVRAAAATTTLRARLCCGSCCRERGWGRLGYEIAEMGGFEVTINEWSKYMIAAYRHLEANHAPWSHTLHPFIDSLSHHATTADLKRPVMFPEGQPDDDDPSSTTTLIDDPSKVLLVEGDFTTVISSPPTSSTMSRHLLLPRRDAEPAELPRDHRPVCCGRAGTG</sequence>